<evidence type="ECO:0000313" key="1">
    <source>
        <dbReference type="EMBL" id="KKM25524.1"/>
    </source>
</evidence>
<dbReference type="SUPFAM" id="SSF110296">
    <property type="entry name" value="Oligoxyloglucan reducing end-specific cellobiohydrolase"/>
    <property type="match status" value="1"/>
</dbReference>
<protein>
    <submittedName>
        <fullName evidence="1">Uncharacterized protein</fullName>
    </submittedName>
</protein>
<organism evidence="1">
    <name type="scientific">marine sediment metagenome</name>
    <dbReference type="NCBI Taxonomy" id="412755"/>
    <lineage>
        <taxon>unclassified sequences</taxon>
        <taxon>metagenomes</taxon>
        <taxon>ecological metagenomes</taxon>
    </lineage>
</organism>
<accession>A0A0F9IZI6</accession>
<dbReference type="AlphaFoldDB" id="A0A0F9IZI6"/>
<dbReference type="InterPro" id="IPR015943">
    <property type="entry name" value="WD40/YVTN_repeat-like_dom_sf"/>
</dbReference>
<gene>
    <name evidence="1" type="ORF">LCGC14_1594150</name>
</gene>
<comment type="caution">
    <text evidence="1">The sequence shown here is derived from an EMBL/GenBank/DDBJ whole genome shotgun (WGS) entry which is preliminary data.</text>
</comment>
<dbReference type="Gene3D" id="2.130.10.10">
    <property type="entry name" value="YVTN repeat-like/Quinoprotein amine dehydrogenase"/>
    <property type="match status" value="1"/>
</dbReference>
<sequence>MKNRVCGRGAAITTVDSDGVENTADIEVSASAPSEWVLHADGSQSYNDLLLSNELIETEAKAVTEAARLVTLRNRLGVLGSVVIDGDPRLKLSETIQVEDPAYSGMSGNWFVEAYSLVLTPAAFVSELELLGGDEIGSTVNIAPIPLFEYKVEREVIGDRVWAVVTFNATTSHDPDGSIATFAWTDNQAPPLATGSEEVFSIRVDPSTLSEPWDVSLTVTDNDGEAVTLTRAVDIGQGEEDVFIPVVYTAFDIAFSCTPDGGATWNDQAYPAGGVISVACWPNAIPGRACFGTDDGQIYLTTDFCETALDQRLAVAGEDNAIVYIVWDWRDPNLVWAVTQGGRLYLSQNSGADWNLYTNLRERLDIPGLRVNHMGLPGEGGVWVYGGNGAGIPVIAFLRNVGGQEWGLVALGGDLLEDVIGTLTADLHIADAAD</sequence>
<dbReference type="Gene3D" id="2.60.40.10">
    <property type="entry name" value="Immunoglobulins"/>
    <property type="match status" value="1"/>
</dbReference>
<reference evidence="1" key="1">
    <citation type="journal article" date="2015" name="Nature">
        <title>Complex archaea that bridge the gap between prokaryotes and eukaryotes.</title>
        <authorList>
            <person name="Spang A."/>
            <person name="Saw J.H."/>
            <person name="Jorgensen S.L."/>
            <person name="Zaremba-Niedzwiedzka K."/>
            <person name="Martijn J."/>
            <person name="Lind A.E."/>
            <person name="van Eijk R."/>
            <person name="Schleper C."/>
            <person name="Guy L."/>
            <person name="Ettema T.J."/>
        </authorList>
    </citation>
    <scope>NUCLEOTIDE SEQUENCE</scope>
</reference>
<proteinExistence type="predicted"/>
<dbReference type="InterPro" id="IPR013783">
    <property type="entry name" value="Ig-like_fold"/>
</dbReference>
<feature type="non-terminal residue" evidence="1">
    <location>
        <position position="434"/>
    </location>
</feature>
<name>A0A0F9IZI6_9ZZZZ</name>
<dbReference type="EMBL" id="LAZR01012701">
    <property type="protein sequence ID" value="KKM25524.1"/>
    <property type="molecule type" value="Genomic_DNA"/>
</dbReference>